<dbReference type="AlphaFoldDB" id="A0A7J8ZHD7"/>
<keyword evidence="2" id="KW-1185">Reference proteome</keyword>
<organism evidence="1 2">
    <name type="scientific">Gossypium laxum</name>
    <dbReference type="NCBI Taxonomy" id="34288"/>
    <lineage>
        <taxon>Eukaryota</taxon>
        <taxon>Viridiplantae</taxon>
        <taxon>Streptophyta</taxon>
        <taxon>Embryophyta</taxon>
        <taxon>Tracheophyta</taxon>
        <taxon>Spermatophyta</taxon>
        <taxon>Magnoliopsida</taxon>
        <taxon>eudicotyledons</taxon>
        <taxon>Gunneridae</taxon>
        <taxon>Pentapetalae</taxon>
        <taxon>rosids</taxon>
        <taxon>malvids</taxon>
        <taxon>Malvales</taxon>
        <taxon>Malvaceae</taxon>
        <taxon>Malvoideae</taxon>
        <taxon>Gossypium</taxon>
    </lineage>
</organism>
<protein>
    <recommendedName>
        <fullName evidence="3">RNase H type-1 domain-containing protein</fullName>
    </recommendedName>
</protein>
<evidence type="ECO:0000313" key="2">
    <source>
        <dbReference type="Proteomes" id="UP000593574"/>
    </source>
</evidence>
<name>A0A7J8ZHD7_9ROSI</name>
<proteinExistence type="predicted"/>
<dbReference type="EMBL" id="JABEZV010000005">
    <property type="protein sequence ID" value="MBA0711201.1"/>
    <property type="molecule type" value="Genomic_DNA"/>
</dbReference>
<accession>A0A7J8ZHD7</accession>
<evidence type="ECO:0008006" key="3">
    <source>
        <dbReference type="Google" id="ProtNLM"/>
    </source>
</evidence>
<feature type="non-terminal residue" evidence="1">
    <location>
        <position position="56"/>
    </location>
</feature>
<comment type="caution">
    <text evidence="1">The sequence shown here is derived from an EMBL/GenBank/DDBJ whole genome shotgun (WGS) entry which is preliminary data.</text>
</comment>
<sequence>MTTEWVEFYAFEEGLKLVHSLNIDNAIFKTDCSSLVNRFKKCKYDITIIGHRINEI</sequence>
<gene>
    <name evidence="1" type="ORF">Golax_010410</name>
</gene>
<reference evidence="1 2" key="1">
    <citation type="journal article" date="2019" name="Genome Biol. Evol.">
        <title>Insights into the evolution of the New World diploid cottons (Gossypium, subgenus Houzingenia) based on genome sequencing.</title>
        <authorList>
            <person name="Grover C.E."/>
            <person name="Arick M.A. 2nd"/>
            <person name="Thrash A."/>
            <person name="Conover J.L."/>
            <person name="Sanders W.S."/>
            <person name="Peterson D.G."/>
            <person name="Frelichowski J.E."/>
            <person name="Scheffler J.A."/>
            <person name="Scheffler B.E."/>
            <person name="Wendel J.F."/>
        </authorList>
    </citation>
    <scope>NUCLEOTIDE SEQUENCE [LARGE SCALE GENOMIC DNA]</scope>
    <source>
        <strain evidence="1">4</strain>
        <tissue evidence="1">Leaf</tissue>
    </source>
</reference>
<evidence type="ECO:0000313" key="1">
    <source>
        <dbReference type="EMBL" id="MBA0711201.1"/>
    </source>
</evidence>
<dbReference type="Proteomes" id="UP000593574">
    <property type="component" value="Unassembled WGS sequence"/>
</dbReference>